<dbReference type="InterPro" id="IPR036390">
    <property type="entry name" value="WH_DNA-bd_sf"/>
</dbReference>
<keyword evidence="3" id="KW-0805">Transcription regulation</keyword>
<comment type="similarity">
    <text evidence="2">Belongs to the LysR transcriptional regulatory family.</text>
</comment>
<comment type="function">
    <text evidence="1">NodD regulates the expression of the nodABCFE genes which encode other nodulation proteins. NodD is also a negative regulator of its own expression. Binds flavonoids as inducers.</text>
</comment>
<evidence type="ECO:0000256" key="4">
    <source>
        <dbReference type="ARBA" id="ARBA00023125"/>
    </source>
</evidence>
<protein>
    <submittedName>
        <fullName evidence="8">LysR family transcriptional regulator</fullName>
    </submittedName>
</protein>
<dbReference type="SUPFAM" id="SSF53850">
    <property type="entry name" value="Periplasmic binding protein-like II"/>
    <property type="match status" value="1"/>
</dbReference>
<feature type="domain" description="HTH lysR-type" evidence="7">
    <location>
        <begin position="8"/>
        <end position="66"/>
    </location>
</feature>
<evidence type="ECO:0000256" key="6">
    <source>
        <dbReference type="SAM" id="MobiDB-lite"/>
    </source>
</evidence>
<keyword evidence="5" id="KW-0804">Transcription</keyword>
<keyword evidence="4" id="KW-0238">DNA-binding</keyword>
<organism evidence="8 9">
    <name type="scientific">Bradyrhizobium symbiodeficiens</name>
    <dbReference type="NCBI Taxonomy" id="1404367"/>
    <lineage>
        <taxon>Bacteria</taxon>
        <taxon>Pseudomonadati</taxon>
        <taxon>Pseudomonadota</taxon>
        <taxon>Alphaproteobacteria</taxon>
        <taxon>Hyphomicrobiales</taxon>
        <taxon>Nitrobacteraceae</taxon>
        <taxon>Bradyrhizobium</taxon>
    </lineage>
</organism>
<gene>
    <name evidence="8" type="ORF">FJN17_07885</name>
</gene>
<dbReference type="Gene3D" id="3.40.190.290">
    <property type="match status" value="1"/>
</dbReference>
<evidence type="ECO:0000259" key="7">
    <source>
        <dbReference type="PROSITE" id="PS50931"/>
    </source>
</evidence>
<name>A0ABX5W2N5_9BRAD</name>
<feature type="compositionally biased region" description="Basic residues" evidence="6">
    <location>
        <begin position="312"/>
        <end position="327"/>
    </location>
</feature>
<evidence type="ECO:0000313" key="9">
    <source>
        <dbReference type="Proteomes" id="UP000319298"/>
    </source>
</evidence>
<evidence type="ECO:0000313" key="8">
    <source>
        <dbReference type="EMBL" id="QDF37492.1"/>
    </source>
</evidence>
<dbReference type="Pfam" id="PF03466">
    <property type="entry name" value="LysR_substrate"/>
    <property type="match status" value="1"/>
</dbReference>
<dbReference type="PANTHER" id="PTHR30126:SF91">
    <property type="entry name" value="LYSR FAMILY TRANSCRIPTIONAL REGULATOR"/>
    <property type="match status" value="1"/>
</dbReference>
<evidence type="ECO:0000256" key="5">
    <source>
        <dbReference type="ARBA" id="ARBA00023163"/>
    </source>
</evidence>
<evidence type="ECO:0000256" key="3">
    <source>
        <dbReference type="ARBA" id="ARBA00023015"/>
    </source>
</evidence>
<evidence type="ECO:0000256" key="2">
    <source>
        <dbReference type="ARBA" id="ARBA00009437"/>
    </source>
</evidence>
<dbReference type="Proteomes" id="UP000319298">
    <property type="component" value="Chromosome"/>
</dbReference>
<dbReference type="InterPro" id="IPR000847">
    <property type="entry name" value="LysR_HTH_N"/>
</dbReference>
<sequence length="327" mass="34827">MGSDPGTPTIDQLRVFLTVVDVGSFAGAARKLNRATSVISYSISNLEAQLGVTLFDRKSTRKPQLTGAGHTVLAEARMVSNGIDGLRAKVKNLLQGLEPEVHLALDVMLPTERIVDALKAFRTEFPTVTLRLHMEALGGVTQLLLDRVATIGVSGPLPGDAGVAGIERICIGQVALIPVASPDHPLAGAGKKVPGAARDHVQLVLTDRSPLTGKSDLGVVSSRTWRLADLGAKHMLLKAGIGWGNMPAPMVQDDLDSGRLVQLDLPDAKGGVYKLETIFRADSPPGPAAAWLIERFQSQVSNTKMAADPKRHTSMKSGKRKRPRVKS</sequence>
<feature type="region of interest" description="Disordered" evidence="6">
    <location>
        <begin position="302"/>
        <end position="327"/>
    </location>
</feature>
<accession>A0ABX5W2N5</accession>
<dbReference type="SUPFAM" id="SSF46785">
    <property type="entry name" value="Winged helix' DNA-binding domain"/>
    <property type="match status" value="1"/>
</dbReference>
<reference evidence="8 9" key="2">
    <citation type="journal article" date="2020" name="Int. J. Syst. Evol. Microbiol.">
        <title>Description and complete genome sequences of Bradyrhizobium symbiodeficiens sp. nov., a non-symbiotic bacterium associated with legumes native to Canada.</title>
        <authorList>
            <person name="Bromfield E.S.P."/>
            <person name="Cloutier S."/>
            <person name="Nguyen H.D.T."/>
        </authorList>
    </citation>
    <scope>NUCLEOTIDE SEQUENCE [LARGE SCALE GENOMIC DNA]</scope>
    <source>
        <strain evidence="8 9">65S1MB</strain>
    </source>
</reference>
<evidence type="ECO:0000256" key="1">
    <source>
        <dbReference type="ARBA" id="ARBA00003502"/>
    </source>
</evidence>
<dbReference type="PROSITE" id="PS50931">
    <property type="entry name" value="HTH_LYSR"/>
    <property type="match status" value="1"/>
</dbReference>
<dbReference type="InterPro" id="IPR005119">
    <property type="entry name" value="LysR_subst-bd"/>
</dbReference>
<dbReference type="RefSeq" id="WP_140478928.1">
    <property type="nucleotide sequence ID" value="NZ_CP041090.2"/>
</dbReference>
<dbReference type="EMBL" id="CP041090">
    <property type="protein sequence ID" value="QDF37492.1"/>
    <property type="molecule type" value="Genomic_DNA"/>
</dbReference>
<proteinExistence type="inferred from homology"/>
<dbReference type="PANTHER" id="PTHR30126">
    <property type="entry name" value="HTH-TYPE TRANSCRIPTIONAL REGULATOR"/>
    <property type="match status" value="1"/>
</dbReference>
<keyword evidence="9" id="KW-1185">Reference proteome</keyword>
<dbReference type="InterPro" id="IPR036388">
    <property type="entry name" value="WH-like_DNA-bd_sf"/>
</dbReference>
<reference evidence="9" key="1">
    <citation type="submission" date="2019-06" db="EMBL/GenBank/DDBJ databases">
        <title>Whole-Genome Sequence of Bradyrhizobium sp. 3 Strain 65S1MB.</title>
        <authorList>
            <person name="Bromfield E.S.P."/>
            <person name="Cloutier S."/>
            <person name="Nguyen H.D.T."/>
        </authorList>
    </citation>
    <scope>NUCLEOTIDE SEQUENCE [LARGE SCALE GENOMIC DNA]</scope>
    <source>
        <strain evidence="9">65S1MB</strain>
    </source>
</reference>
<dbReference type="Gene3D" id="1.10.10.10">
    <property type="entry name" value="Winged helix-like DNA-binding domain superfamily/Winged helix DNA-binding domain"/>
    <property type="match status" value="1"/>
</dbReference>
<dbReference type="Pfam" id="PF00126">
    <property type="entry name" value="HTH_1"/>
    <property type="match status" value="1"/>
</dbReference>